<dbReference type="AlphaFoldDB" id="A0AAD8A3Q9"/>
<protein>
    <submittedName>
        <fullName evidence="1">Uncharacterized protein</fullName>
    </submittedName>
</protein>
<dbReference type="EMBL" id="JASPKZ010003868">
    <property type="protein sequence ID" value="KAJ9591436.1"/>
    <property type="molecule type" value="Genomic_DNA"/>
</dbReference>
<gene>
    <name evidence="1" type="ORF">L9F63_002042</name>
</gene>
<reference evidence="1" key="1">
    <citation type="journal article" date="2023" name="IScience">
        <title>Live-bearing cockroach genome reveals convergent evolutionary mechanisms linked to viviparity in insects and beyond.</title>
        <authorList>
            <person name="Fouks B."/>
            <person name="Harrison M.C."/>
            <person name="Mikhailova A.A."/>
            <person name="Marchal E."/>
            <person name="English S."/>
            <person name="Carruthers M."/>
            <person name="Jennings E.C."/>
            <person name="Chiamaka E.L."/>
            <person name="Frigard R.A."/>
            <person name="Pippel M."/>
            <person name="Attardo G.M."/>
            <person name="Benoit J.B."/>
            <person name="Bornberg-Bauer E."/>
            <person name="Tobe S.S."/>
        </authorList>
    </citation>
    <scope>NUCLEOTIDE SEQUENCE</scope>
    <source>
        <strain evidence="1">Stay&amp;Tobe</strain>
    </source>
</reference>
<name>A0AAD8A3Q9_DIPPU</name>
<feature type="non-terminal residue" evidence="1">
    <location>
        <position position="75"/>
    </location>
</feature>
<comment type="caution">
    <text evidence="1">The sequence shown here is derived from an EMBL/GenBank/DDBJ whole genome shotgun (WGS) entry which is preliminary data.</text>
</comment>
<organism evidence="1 2">
    <name type="scientific">Diploptera punctata</name>
    <name type="common">Pacific beetle cockroach</name>
    <dbReference type="NCBI Taxonomy" id="6984"/>
    <lineage>
        <taxon>Eukaryota</taxon>
        <taxon>Metazoa</taxon>
        <taxon>Ecdysozoa</taxon>
        <taxon>Arthropoda</taxon>
        <taxon>Hexapoda</taxon>
        <taxon>Insecta</taxon>
        <taxon>Pterygota</taxon>
        <taxon>Neoptera</taxon>
        <taxon>Polyneoptera</taxon>
        <taxon>Dictyoptera</taxon>
        <taxon>Blattodea</taxon>
        <taxon>Blaberoidea</taxon>
        <taxon>Blaberidae</taxon>
        <taxon>Diplopterinae</taxon>
        <taxon>Diploptera</taxon>
    </lineage>
</organism>
<keyword evidence="2" id="KW-1185">Reference proteome</keyword>
<sequence length="75" mass="8330">CNDIEVPIVFRVRPSRKRRPSSSQDDKEDYMDECTAALVLMSLSCSPNSPNFNVATTHIVMIPSSFILTRGSAII</sequence>
<feature type="non-terminal residue" evidence="1">
    <location>
        <position position="1"/>
    </location>
</feature>
<dbReference type="Proteomes" id="UP001233999">
    <property type="component" value="Unassembled WGS sequence"/>
</dbReference>
<proteinExistence type="predicted"/>
<evidence type="ECO:0000313" key="1">
    <source>
        <dbReference type="EMBL" id="KAJ9591436.1"/>
    </source>
</evidence>
<accession>A0AAD8A3Q9</accession>
<reference evidence="1" key="2">
    <citation type="submission" date="2023-05" db="EMBL/GenBank/DDBJ databases">
        <authorList>
            <person name="Fouks B."/>
        </authorList>
    </citation>
    <scope>NUCLEOTIDE SEQUENCE</scope>
    <source>
        <strain evidence="1">Stay&amp;Tobe</strain>
        <tissue evidence="1">Testes</tissue>
    </source>
</reference>
<evidence type="ECO:0000313" key="2">
    <source>
        <dbReference type="Proteomes" id="UP001233999"/>
    </source>
</evidence>